<dbReference type="AlphaFoldDB" id="A0A433N0P7"/>
<gene>
    <name evidence="1" type="ORF">PCC6912_52770</name>
</gene>
<protein>
    <submittedName>
        <fullName evidence="1">Uncharacterized protein</fullName>
    </submittedName>
</protein>
<dbReference type="Proteomes" id="UP000268857">
    <property type="component" value="Unassembled WGS sequence"/>
</dbReference>
<comment type="caution">
    <text evidence="1">The sequence shown here is derived from an EMBL/GenBank/DDBJ whole genome shotgun (WGS) entry which is preliminary data.</text>
</comment>
<reference evidence="1 2" key="1">
    <citation type="journal article" date="2019" name="Genome Biol. Evol.">
        <title>Day and night: Metabolic profiles and evolutionary relationships of six axenic non-marine cyanobacteria.</title>
        <authorList>
            <person name="Will S.E."/>
            <person name="Henke P."/>
            <person name="Boedeker C."/>
            <person name="Huang S."/>
            <person name="Brinkmann H."/>
            <person name="Rohde M."/>
            <person name="Jarek M."/>
            <person name="Friedl T."/>
            <person name="Seufert S."/>
            <person name="Schumacher M."/>
            <person name="Overmann J."/>
            <person name="Neumann-Schaal M."/>
            <person name="Petersen J."/>
        </authorList>
    </citation>
    <scope>NUCLEOTIDE SEQUENCE [LARGE SCALE GENOMIC DNA]</scope>
    <source>
        <strain evidence="1 2">PCC 6912</strain>
    </source>
</reference>
<name>A0A433N0P7_CHLFR</name>
<dbReference type="STRING" id="211165.GCA_000317285_05423"/>
<organism evidence="1 2">
    <name type="scientific">Chlorogloeopsis fritschii PCC 6912</name>
    <dbReference type="NCBI Taxonomy" id="211165"/>
    <lineage>
        <taxon>Bacteria</taxon>
        <taxon>Bacillati</taxon>
        <taxon>Cyanobacteriota</taxon>
        <taxon>Cyanophyceae</taxon>
        <taxon>Nostocales</taxon>
        <taxon>Chlorogloeopsidaceae</taxon>
        <taxon>Chlorogloeopsis</taxon>
    </lineage>
</organism>
<accession>A0A433N0P7</accession>
<proteinExistence type="predicted"/>
<keyword evidence="2" id="KW-1185">Reference proteome</keyword>
<evidence type="ECO:0000313" key="2">
    <source>
        <dbReference type="Proteomes" id="UP000268857"/>
    </source>
</evidence>
<sequence>MSLLDETRYPERLEFFHGQRLFAPDLQAIEVFNREMRWLHNRSLHQPGIGNGFAVSGEKGDRQVAIGPGYAIDVDGREIVLTQVEILPIPPVATDEGGGSVFFDLTVSYPEDEDLEAAETREGICLDRGVVRRQEKPIFCWIRLKKDSQGNLQPKETKLATDIKDGRKIIVARIEVFNCQLNRQVCIAQRRSARPPKQPYIACGEEQPTMWDVELIVPSEESPSRSTQQASAVFIPPFKLVAEVDTSKAGFLTTPSYSARIDGLRLWFIDQKFSRTDGAPYVVDGLINIDNNRATPKKFALEVLLLVQNLAFARDGSNSSLLRSRTVTDTASSLAFSEQQRVKDALAELLEDWHIVWMGVEE</sequence>
<dbReference type="RefSeq" id="WP_016878339.1">
    <property type="nucleotide sequence ID" value="NZ_AJLN01000120.1"/>
</dbReference>
<dbReference type="EMBL" id="RSCJ01000029">
    <property type="protein sequence ID" value="RUR74502.1"/>
    <property type="molecule type" value="Genomic_DNA"/>
</dbReference>
<evidence type="ECO:0000313" key="1">
    <source>
        <dbReference type="EMBL" id="RUR74502.1"/>
    </source>
</evidence>
<dbReference type="OrthoDB" id="2643721at2"/>